<sequence length="372" mass="42868">MQEIGVKMYTIDVVLPEEGNGKKVELKQDPIQNSTDTEMGKTVKTEVELDFTEKKTTPPKTRTAKETTVKKPETVPHVANPFFKRAATTDRRVKLFLWGDSGAGKTTLALQFPYPVVIDFEGGTALYGDSFGFDVLQSNSPDEVMDAVDWLLTNKHNYRTLVIDPITVFWDALQKKWSDIFLTRNKASKGYKHEFYDLQPKDWQTIKSEFKDFLRTLMSIDMNVIVTAREKTKYKEGSMMVAMGETFDGEKSLPYMFDTIVRLYLDEKGRYIGACLKDRSNRLPRQDFEVSYALFERIFGKESLTRAAQFVSLITDEQKERLEELLRQFNITDEQLHTRLSAYNAEAIDDLTTQNAEIIIHKLEDALKNKKK</sequence>
<name>A0A0F3GVT5_9BACT</name>
<protein>
    <submittedName>
        <fullName evidence="1">Uncharacterized protein</fullName>
    </submittedName>
</protein>
<dbReference type="EMBL" id="LACI01000774">
    <property type="protein sequence ID" value="KJU86016.1"/>
    <property type="molecule type" value="Genomic_DNA"/>
</dbReference>
<organism evidence="1 2">
    <name type="scientific">Candidatus Magnetobacterium bavaricum</name>
    <dbReference type="NCBI Taxonomy" id="29290"/>
    <lineage>
        <taxon>Bacteria</taxon>
        <taxon>Pseudomonadati</taxon>
        <taxon>Nitrospirota</taxon>
        <taxon>Thermodesulfovibrionia</taxon>
        <taxon>Thermodesulfovibrionales</taxon>
        <taxon>Candidatus Magnetobacteriaceae</taxon>
        <taxon>Candidatus Magnetobacterium</taxon>
    </lineage>
</organism>
<dbReference type="AlphaFoldDB" id="A0A0F3GVT5"/>
<evidence type="ECO:0000313" key="1">
    <source>
        <dbReference type="EMBL" id="KJU86016.1"/>
    </source>
</evidence>
<dbReference type="Proteomes" id="UP000033423">
    <property type="component" value="Unassembled WGS sequence"/>
</dbReference>
<proteinExistence type="predicted"/>
<dbReference type="Pfam" id="PF13479">
    <property type="entry name" value="AAA_24"/>
    <property type="match status" value="1"/>
</dbReference>
<gene>
    <name evidence="1" type="ORF">MBAV_001784</name>
</gene>
<dbReference type="Gene3D" id="3.40.50.300">
    <property type="entry name" value="P-loop containing nucleotide triphosphate hydrolases"/>
    <property type="match status" value="1"/>
</dbReference>
<dbReference type="SUPFAM" id="SSF52540">
    <property type="entry name" value="P-loop containing nucleoside triphosphate hydrolases"/>
    <property type="match status" value="1"/>
</dbReference>
<evidence type="ECO:0000313" key="2">
    <source>
        <dbReference type="Proteomes" id="UP000033423"/>
    </source>
</evidence>
<comment type="caution">
    <text evidence="1">The sequence shown here is derived from an EMBL/GenBank/DDBJ whole genome shotgun (WGS) entry which is preliminary data.</text>
</comment>
<keyword evidence="2" id="KW-1185">Reference proteome</keyword>
<accession>A0A0F3GVT5</accession>
<reference evidence="1 2" key="1">
    <citation type="submission" date="2015-02" db="EMBL/GenBank/DDBJ databases">
        <title>Single-cell genomics of uncultivated deep-branching MTB reveals a conserved set of magnetosome genes.</title>
        <authorList>
            <person name="Kolinko S."/>
            <person name="Richter M."/>
            <person name="Glockner F.O."/>
            <person name="Brachmann A."/>
            <person name="Schuler D."/>
        </authorList>
    </citation>
    <scope>NUCLEOTIDE SEQUENCE [LARGE SCALE GENOMIC DNA]</scope>
    <source>
        <strain evidence="1">TM-1</strain>
    </source>
</reference>
<dbReference type="InterPro" id="IPR027417">
    <property type="entry name" value="P-loop_NTPase"/>
</dbReference>